<dbReference type="RefSeq" id="XP_026276367.1">
    <property type="nucleotide sequence ID" value="XM_026420582.2"/>
</dbReference>
<keyword evidence="3" id="KW-0862">Zinc</keyword>
<dbReference type="PANTHER" id="PTHR45798">
    <property type="entry name" value="RING-H2 FINGER PROTEIN ATL61-RELATED-RELATED"/>
    <property type="match status" value="1"/>
</dbReference>
<name>A0A6J1S5U1_FRAOC</name>
<accession>A0A6J1S5U1</accession>
<gene>
    <name evidence="8" type="primary">LOC113205111</name>
</gene>
<dbReference type="Pfam" id="PF13639">
    <property type="entry name" value="zf-RING_2"/>
    <property type="match status" value="1"/>
</dbReference>
<sequence length="101" mass="11329">MPSPPLMLLCAAGVGLAALLYYYFAARELEGAHGAAPRGRQRSRNGSRYELEECSICQEVVFKPSSQRILACGHNFHIRCIEKWQEASPYPTTCPNCRQRV</sequence>
<dbReference type="PROSITE" id="PS50089">
    <property type="entry name" value="ZF_RING_2"/>
    <property type="match status" value="1"/>
</dbReference>
<evidence type="ECO:0000256" key="4">
    <source>
        <dbReference type="PROSITE-ProRule" id="PRU00175"/>
    </source>
</evidence>
<keyword evidence="7" id="KW-1185">Reference proteome</keyword>
<feature type="transmembrane region" description="Helical" evidence="5">
    <location>
        <begin position="6"/>
        <end position="24"/>
    </location>
</feature>
<protein>
    <submittedName>
        <fullName evidence="8">E3 ubiquitin-protein ligase RNF13-like</fullName>
    </submittedName>
</protein>
<proteinExistence type="predicted"/>
<organism evidence="7 8">
    <name type="scientific">Frankliniella occidentalis</name>
    <name type="common">Western flower thrips</name>
    <name type="synonym">Euthrips occidentalis</name>
    <dbReference type="NCBI Taxonomy" id="133901"/>
    <lineage>
        <taxon>Eukaryota</taxon>
        <taxon>Metazoa</taxon>
        <taxon>Ecdysozoa</taxon>
        <taxon>Arthropoda</taxon>
        <taxon>Hexapoda</taxon>
        <taxon>Insecta</taxon>
        <taxon>Pterygota</taxon>
        <taxon>Neoptera</taxon>
        <taxon>Paraneoptera</taxon>
        <taxon>Thysanoptera</taxon>
        <taxon>Terebrantia</taxon>
        <taxon>Thripoidea</taxon>
        <taxon>Thripidae</taxon>
        <taxon>Frankliniella</taxon>
    </lineage>
</organism>
<evidence type="ECO:0000313" key="8">
    <source>
        <dbReference type="RefSeq" id="XP_026276367.1"/>
    </source>
</evidence>
<keyword evidence="2 4" id="KW-0863">Zinc-finger</keyword>
<dbReference type="Gene3D" id="3.30.40.10">
    <property type="entry name" value="Zinc/RING finger domain, C3HC4 (zinc finger)"/>
    <property type="match status" value="1"/>
</dbReference>
<dbReference type="PANTHER" id="PTHR45798:SF97">
    <property type="entry name" value="ALCOHOL-SENSITIVE RING FINGER PROTEIN 1"/>
    <property type="match status" value="1"/>
</dbReference>
<evidence type="ECO:0000256" key="3">
    <source>
        <dbReference type="ARBA" id="ARBA00022833"/>
    </source>
</evidence>
<dbReference type="SUPFAM" id="SSF57850">
    <property type="entry name" value="RING/U-box"/>
    <property type="match status" value="1"/>
</dbReference>
<evidence type="ECO:0000313" key="7">
    <source>
        <dbReference type="Proteomes" id="UP000504606"/>
    </source>
</evidence>
<dbReference type="GO" id="GO:0008270">
    <property type="term" value="F:zinc ion binding"/>
    <property type="evidence" value="ECO:0007669"/>
    <property type="project" value="UniProtKB-KW"/>
</dbReference>
<dbReference type="KEGG" id="foc:113205111"/>
<reference evidence="8" key="1">
    <citation type="submission" date="2025-08" db="UniProtKB">
        <authorList>
            <consortium name="RefSeq"/>
        </authorList>
    </citation>
    <scope>IDENTIFICATION</scope>
    <source>
        <tissue evidence="8">Whole organism</tissue>
    </source>
</reference>
<dbReference type="GeneID" id="113205111"/>
<dbReference type="Proteomes" id="UP000504606">
    <property type="component" value="Unplaced"/>
</dbReference>
<evidence type="ECO:0000259" key="6">
    <source>
        <dbReference type="PROSITE" id="PS50089"/>
    </source>
</evidence>
<dbReference type="InterPro" id="IPR013083">
    <property type="entry name" value="Znf_RING/FYVE/PHD"/>
</dbReference>
<feature type="domain" description="RING-type" evidence="6">
    <location>
        <begin position="54"/>
        <end position="98"/>
    </location>
</feature>
<keyword evidence="5" id="KW-1133">Transmembrane helix</keyword>
<dbReference type="OrthoDB" id="8062037at2759"/>
<evidence type="ECO:0000256" key="1">
    <source>
        <dbReference type="ARBA" id="ARBA00022723"/>
    </source>
</evidence>
<keyword evidence="5" id="KW-0472">Membrane</keyword>
<evidence type="ECO:0000256" key="2">
    <source>
        <dbReference type="ARBA" id="ARBA00022771"/>
    </source>
</evidence>
<keyword evidence="5" id="KW-0812">Transmembrane</keyword>
<dbReference type="SMART" id="SM00184">
    <property type="entry name" value="RING"/>
    <property type="match status" value="1"/>
</dbReference>
<evidence type="ECO:0000256" key="5">
    <source>
        <dbReference type="SAM" id="Phobius"/>
    </source>
</evidence>
<dbReference type="InterPro" id="IPR001841">
    <property type="entry name" value="Znf_RING"/>
</dbReference>
<dbReference type="InterPro" id="IPR052788">
    <property type="entry name" value="RING-type_E3_ligase_ATL"/>
</dbReference>
<dbReference type="AlphaFoldDB" id="A0A6J1S5U1"/>
<keyword evidence="1" id="KW-0479">Metal-binding</keyword>